<evidence type="ECO:0000313" key="6">
    <source>
        <dbReference type="Proteomes" id="UP000261166"/>
    </source>
</evidence>
<reference evidence="5 6" key="1">
    <citation type="submission" date="2018-08" db="EMBL/GenBank/DDBJ databases">
        <title>A genome reference for cultivated species of the human gut microbiota.</title>
        <authorList>
            <person name="Zou Y."/>
            <person name="Xue W."/>
            <person name="Luo G."/>
        </authorList>
    </citation>
    <scope>NUCLEOTIDE SEQUENCE [LARGE SCALE GENOMIC DNA]</scope>
    <source>
        <strain evidence="5 6">AF26-4BH</strain>
    </source>
</reference>
<dbReference type="PANTHER" id="PTHR30146">
    <property type="entry name" value="LACI-RELATED TRANSCRIPTIONAL REPRESSOR"/>
    <property type="match status" value="1"/>
</dbReference>
<dbReference type="RefSeq" id="WP_025487984.1">
    <property type="nucleotide sequence ID" value="NZ_CAMAZV010000130.1"/>
</dbReference>
<dbReference type="Pfam" id="PF00356">
    <property type="entry name" value="LacI"/>
    <property type="match status" value="1"/>
</dbReference>
<dbReference type="AlphaFoldDB" id="A0A3E3IXA7"/>
<accession>A0A3E3IXA7</accession>
<keyword evidence="1" id="KW-0805">Transcription regulation</keyword>
<evidence type="ECO:0000256" key="3">
    <source>
        <dbReference type="ARBA" id="ARBA00023163"/>
    </source>
</evidence>
<keyword evidence="3" id="KW-0804">Transcription</keyword>
<dbReference type="InterPro" id="IPR010982">
    <property type="entry name" value="Lambda_DNA-bd_dom_sf"/>
</dbReference>
<sequence length="343" mass="38357">MKKATIKDVAREAGVALSTVSNAMNGSSLVTEETREKVMEAAKKLNYVPNMNGRFLKSGRSRQLCFITSSISGEYFYRLTDSMNAECEKNGYCLNIVVTRDKNTMMNNVLGGRFDGFFLFEGERIAAEELERLEKEHIVAIMLDRKYVKKTIGSVVFDSYQAGYEITKHLINLGHKRIGFLDSASDIYDCSERKRGYQKALEEHGIALLEKDILQGFFDENISYSAVIAQAHLYHRDLPTAYVAGNDKSAIGCVKALQFLGFRVPEDISVAGFDDIELSRYFTPSLTTVRNPIEEQGRAAVDLMVEILDKKAEGRSRELKGILVPRNSTGICMGSGSAVYHYV</sequence>
<protein>
    <submittedName>
        <fullName evidence="5">LacI family transcriptional regulator</fullName>
    </submittedName>
</protein>
<evidence type="ECO:0000256" key="2">
    <source>
        <dbReference type="ARBA" id="ARBA00023125"/>
    </source>
</evidence>
<organism evidence="5 6">
    <name type="scientific">Eisenbergiella massiliensis</name>
    <dbReference type="NCBI Taxonomy" id="1720294"/>
    <lineage>
        <taxon>Bacteria</taxon>
        <taxon>Bacillati</taxon>
        <taxon>Bacillota</taxon>
        <taxon>Clostridia</taxon>
        <taxon>Lachnospirales</taxon>
        <taxon>Lachnospiraceae</taxon>
        <taxon>Eisenbergiella</taxon>
    </lineage>
</organism>
<dbReference type="OrthoDB" id="9789891at2"/>
<feature type="domain" description="HTH lacI-type" evidence="4">
    <location>
        <begin position="4"/>
        <end position="58"/>
    </location>
</feature>
<dbReference type="InterPro" id="IPR028082">
    <property type="entry name" value="Peripla_BP_I"/>
</dbReference>
<dbReference type="Proteomes" id="UP000261166">
    <property type="component" value="Unassembled WGS sequence"/>
</dbReference>
<dbReference type="PANTHER" id="PTHR30146:SF109">
    <property type="entry name" value="HTH-TYPE TRANSCRIPTIONAL REGULATOR GALS"/>
    <property type="match status" value="1"/>
</dbReference>
<dbReference type="SUPFAM" id="SSF47413">
    <property type="entry name" value="lambda repressor-like DNA-binding domains"/>
    <property type="match status" value="1"/>
</dbReference>
<evidence type="ECO:0000256" key="1">
    <source>
        <dbReference type="ARBA" id="ARBA00023015"/>
    </source>
</evidence>
<keyword evidence="2" id="KW-0238">DNA-binding</keyword>
<dbReference type="GeneID" id="86054193"/>
<name>A0A3E3IXA7_9FIRM</name>
<gene>
    <name evidence="5" type="ORF">DWY69_11830</name>
</gene>
<proteinExistence type="predicted"/>
<comment type="caution">
    <text evidence="5">The sequence shown here is derived from an EMBL/GenBank/DDBJ whole genome shotgun (WGS) entry which is preliminary data.</text>
</comment>
<dbReference type="PROSITE" id="PS50932">
    <property type="entry name" value="HTH_LACI_2"/>
    <property type="match status" value="1"/>
</dbReference>
<dbReference type="SUPFAM" id="SSF53822">
    <property type="entry name" value="Periplasmic binding protein-like I"/>
    <property type="match status" value="1"/>
</dbReference>
<dbReference type="GO" id="GO:0003700">
    <property type="term" value="F:DNA-binding transcription factor activity"/>
    <property type="evidence" value="ECO:0007669"/>
    <property type="project" value="TreeGrafter"/>
</dbReference>
<dbReference type="Gene3D" id="3.40.50.2300">
    <property type="match status" value="2"/>
</dbReference>
<dbReference type="InterPro" id="IPR046335">
    <property type="entry name" value="LacI/GalR-like_sensor"/>
</dbReference>
<dbReference type="Pfam" id="PF13377">
    <property type="entry name" value="Peripla_BP_3"/>
    <property type="match status" value="1"/>
</dbReference>
<dbReference type="GO" id="GO:0000976">
    <property type="term" value="F:transcription cis-regulatory region binding"/>
    <property type="evidence" value="ECO:0007669"/>
    <property type="project" value="TreeGrafter"/>
</dbReference>
<dbReference type="CDD" id="cd06267">
    <property type="entry name" value="PBP1_LacI_sugar_binding-like"/>
    <property type="match status" value="1"/>
</dbReference>
<dbReference type="InterPro" id="IPR000843">
    <property type="entry name" value="HTH_LacI"/>
</dbReference>
<dbReference type="CDD" id="cd01392">
    <property type="entry name" value="HTH_LacI"/>
    <property type="match status" value="1"/>
</dbReference>
<dbReference type="EMBL" id="QVLU01000009">
    <property type="protein sequence ID" value="RGE71720.1"/>
    <property type="molecule type" value="Genomic_DNA"/>
</dbReference>
<evidence type="ECO:0000259" key="4">
    <source>
        <dbReference type="PROSITE" id="PS50932"/>
    </source>
</evidence>
<evidence type="ECO:0000313" key="5">
    <source>
        <dbReference type="EMBL" id="RGE71720.1"/>
    </source>
</evidence>
<dbReference type="Gene3D" id="1.10.260.40">
    <property type="entry name" value="lambda repressor-like DNA-binding domains"/>
    <property type="match status" value="1"/>
</dbReference>
<dbReference type="SMART" id="SM00354">
    <property type="entry name" value="HTH_LACI"/>
    <property type="match status" value="1"/>
</dbReference>